<feature type="compositionally biased region" description="Polar residues" evidence="1">
    <location>
        <begin position="300"/>
        <end position="309"/>
    </location>
</feature>
<feature type="compositionally biased region" description="Pro residues" evidence="1">
    <location>
        <begin position="873"/>
        <end position="882"/>
    </location>
</feature>
<feature type="region of interest" description="Disordered" evidence="1">
    <location>
        <begin position="648"/>
        <end position="998"/>
    </location>
</feature>
<feature type="compositionally biased region" description="Polar residues" evidence="1">
    <location>
        <begin position="34"/>
        <end position="83"/>
    </location>
</feature>
<feature type="compositionally biased region" description="Polar residues" evidence="1">
    <location>
        <begin position="207"/>
        <end position="217"/>
    </location>
</feature>
<feature type="compositionally biased region" description="Polar residues" evidence="1">
    <location>
        <begin position="100"/>
        <end position="110"/>
    </location>
</feature>
<feature type="compositionally biased region" description="Low complexity" evidence="1">
    <location>
        <begin position="111"/>
        <end position="133"/>
    </location>
</feature>
<proteinExistence type="predicted"/>
<dbReference type="Proteomes" id="UP000076727">
    <property type="component" value="Unassembled WGS sequence"/>
</dbReference>
<feature type="compositionally biased region" description="Basic and acidic residues" evidence="1">
    <location>
        <begin position="310"/>
        <end position="335"/>
    </location>
</feature>
<feature type="compositionally biased region" description="Pro residues" evidence="1">
    <location>
        <begin position="949"/>
        <end position="962"/>
    </location>
</feature>
<dbReference type="OrthoDB" id="3215534at2759"/>
<dbReference type="EMBL" id="KV429097">
    <property type="protein sequence ID" value="KZT65922.1"/>
    <property type="molecule type" value="Genomic_DNA"/>
</dbReference>
<feature type="compositionally biased region" description="Basic residues" evidence="1">
    <location>
        <begin position="192"/>
        <end position="201"/>
    </location>
</feature>
<feature type="compositionally biased region" description="Low complexity" evidence="1">
    <location>
        <begin position="347"/>
        <end position="370"/>
    </location>
</feature>
<dbReference type="STRING" id="1314783.A0A165MNP9"/>
<feature type="compositionally biased region" description="Polar residues" evidence="1">
    <location>
        <begin position="975"/>
        <end position="993"/>
    </location>
</feature>
<evidence type="ECO:0000313" key="3">
    <source>
        <dbReference type="Proteomes" id="UP000076727"/>
    </source>
</evidence>
<sequence length="1145" mass="123968">MSSGSSRENSPRLRLYRRPASTGSEDELFDAARSLSSFRATPRTAQQQRYTSDYSQHTQHPNSYQNAGPPSTSYQQAGSSSTAYPGAGSSSTPYPPPTSHQSARQASVTYQSALLPPSASQSAAPPSSAQPPSGLTYNTPTTVAYSSSRPVHPTTQTAQASINHVEPPPDKSSRKKSSNSKGKEKEKDKHKSSSSSSRKHKDRDTGRVQNPYSATAGSSAPPQSQYPVPQPPIPGTQTAFRIDSYVNDPRAGPSPTPPGRGPYLSDFRATPPSGDSAGTSKHRTSTHGAPGQTYGRLAGASSSQSMTAQEESRRSYYRHDYEKQRESTQALRRDATSSASSGHRESPTYAHPSSHHSSAPPPSASAYPYPEQHSSAPTPRASYPYPEPSAHYSSSHMHVPPTTYRPSSPPREYERYEPPSFQHEVYRAPSPVPPPSIRHSSPERHHRSHSRRHEHEQYDHSQPQPYLRSSPPPRSAEMYPLRAEPAYAPGPAPPPPSAPQPMHVSSLELGRVPAGARVLRTLTLLIEDQRRVVDGEPVSMLVEVRVPLKQADNPEDGYWADAKEVSDELQAGPSRIDGRAKVYTMRGRFRQYFLRITPEDGLECTSANMKATPERTLELFVEDFPPATMASQVHVQSQSQANSYAYERRPLTPVADSRAVPASLPPPLRMATSPPPQSSPVRRSYHPVVAELPSTARPYDYESDPPPRKPKKRHRESTTSARSSIHVPLQPETSYSARPPYEHPQPRYGSPSGYESGAHMSSVAPTPPMSRYSPMSHSRSPAPVMSPASAPAVHVMPPSGRFSPSPASPPQFIPQHSQYRGYNSDTAPLPGPSSPKKARHSRRPEADSPGAADVFSDHRRTSSMHGVVTNLSYPPPLAPAVPPNTAYHASPAPAPPPSTSYPPITTRAPPPAASYPPAPGPSRPSSTSYPPAVASAPLPSTSYSSAPASGPPPIQPQPPAAAPAPAAARNESQNERSSTTLPSASGARSGSSEDTTKYSEEVNMAVGMHLRGIFSREPGWDAFVKARNNRIKMSQQLEQYRYVKSKFDEYVGTKAPADLAGAPGVTITQTQVMKAFNLPLTWAEDGIEALTLTGMYGPGGKRLEDPRVGAMLDELPPTTTGIQSKKYLDLLRGIHSRWTIEHPDA</sequence>
<reference evidence="2 3" key="1">
    <citation type="journal article" date="2016" name="Mol. Biol. Evol.">
        <title>Comparative Genomics of Early-Diverging Mushroom-Forming Fungi Provides Insights into the Origins of Lignocellulose Decay Capabilities.</title>
        <authorList>
            <person name="Nagy L.G."/>
            <person name="Riley R."/>
            <person name="Tritt A."/>
            <person name="Adam C."/>
            <person name="Daum C."/>
            <person name="Floudas D."/>
            <person name="Sun H."/>
            <person name="Yadav J.S."/>
            <person name="Pangilinan J."/>
            <person name="Larsson K.H."/>
            <person name="Matsuura K."/>
            <person name="Barry K."/>
            <person name="Labutti K."/>
            <person name="Kuo R."/>
            <person name="Ohm R.A."/>
            <person name="Bhattacharya S.S."/>
            <person name="Shirouzu T."/>
            <person name="Yoshinaga Y."/>
            <person name="Martin F.M."/>
            <person name="Grigoriev I.V."/>
            <person name="Hibbett D.S."/>
        </authorList>
    </citation>
    <scope>NUCLEOTIDE SEQUENCE [LARGE SCALE GENOMIC DNA]</scope>
    <source>
        <strain evidence="2 3">L-15889</strain>
    </source>
</reference>
<feature type="compositionally biased region" description="Low complexity" evidence="1">
    <location>
        <begin position="218"/>
        <end position="227"/>
    </location>
</feature>
<feature type="region of interest" description="Disordered" evidence="1">
    <location>
        <begin position="1"/>
        <end position="504"/>
    </location>
</feature>
<feature type="compositionally biased region" description="Pro residues" evidence="1">
    <location>
        <begin position="488"/>
        <end position="499"/>
    </location>
</feature>
<gene>
    <name evidence="2" type="ORF">DAEQUDRAFT_730830</name>
</gene>
<feature type="compositionally biased region" description="Basic and acidic residues" evidence="1">
    <location>
        <begin position="181"/>
        <end position="191"/>
    </location>
</feature>
<accession>A0A165MNP9</accession>
<evidence type="ECO:0000313" key="2">
    <source>
        <dbReference type="EMBL" id="KZT65922.1"/>
    </source>
</evidence>
<feature type="compositionally biased region" description="Low complexity" evidence="1">
    <location>
        <begin position="934"/>
        <end position="948"/>
    </location>
</feature>
<name>A0A165MNP9_9APHY</name>
<evidence type="ECO:0000256" key="1">
    <source>
        <dbReference type="SAM" id="MobiDB-lite"/>
    </source>
</evidence>
<dbReference type="AlphaFoldDB" id="A0A165MNP9"/>
<feature type="compositionally biased region" description="Polar residues" evidence="1">
    <location>
        <begin position="135"/>
        <end position="162"/>
    </location>
</feature>
<feature type="compositionally biased region" description="Low complexity" evidence="1">
    <location>
        <begin position="778"/>
        <end position="792"/>
    </location>
</feature>
<feature type="compositionally biased region" description="Polar residues" evidence="1">
    <location>
        <begin position="814"/>
        <end position="826"/>
    </location>
</feature>
<organism evidence="2 3">
    <name type="scientific">Daedalea quercina L-15889</name>
    <dbReference type="NCBI Taxonomy" id="1314783"/>
    <lineage>
        <taxon>Eukaryota</taxon>
        <taxon>Fungi</taxon>
        <taxon>Dikarya</taxon>
        <taxon>Basidiomycota</taxon>
        <taxon>Agaricomycotina</taxon>
        <taxon>Agaricomycetes</taxon>
        <taxon>Polyporales</taxon>
        <taxon>Fomitopsis</taxon>
    </lineage>
</organism>
<keyword evidence="3" id="KW-1185">Reference proteome</keyword>
<protein>
    <submittedName>
        <fullName evidence="2">Uncharacterized protein</fullName>
    </submittedName>
</protein>
<feature type="compositionally biased region" description="Pro residues" evidence="1">
    <location>
        <begin position="663"/>
        <end position="678"/>
    </location>
</feature>
<feature type="compositionally biased region" description="Pro residues" evidence="1">
    <location>
        <begin position="908"/>
        <end position="922"/>
    </location>
</feature>